<dbReference type="AlphaFoldDB" id="A0A1H9E0Z8"/>
<reference evidence="6 7" key="1">
    <citation type="submission" date="2016-10" db="EMBL/GenBank/DDBJ databases">
        <authorList>
            <person name="de Groot N.N."/>
        </authorList>
    </citation>
    <scope>NUCLEOTIDE SEQUENCE [LARGE SCALE GENOMIC DNA]</scope>
    <source>
        <strain evidence="6 7">A52C2</strain>
    </source>
</reference>
<evidence type="ECO:0000313" key="6">
    <source>
        <dbReference type="EMBL" id="SEQ19247.1"/>
    </source>
</evidence>
<dbReference type="GO" id="GO:0030313">
    <property type="term" value="C:cell envelope"/>
    <property type="evidence" value="ECO:0007669"/>
    <property type="project" value="UniProtKB-SubCell"/>
</dbReference>
<feature type="domain" description="Periplasmic binding protein" evidence="5">
    <location>
        <begin position="62"/>
        <end position="331"/>
    </location>
</feature>
<name>A0A1H9E0Z8_9HYPH</name>
<keyword evidence="7" id="KW-1185">Reference proteome</keyword>
<dbReference type="CDD" id="cd01536">
    <property type="entry name" value="PBP1_ABC_sugar_binding-like"/>
    <property type="match status" value="1"/>
</dbReference>
<evidence type="ECO:0000259" key="5">
    <source>
        <dbReference type="Pfam" id="PF13407"/>
    </source>
</evidence>
<keyword evidence="3 4" id="KW-0732">Signal</keyword>
<evidence type="ECO:0000256" key="4">
    <source>
        <dbReference type="SAM" id="SignalP"/>
    </source>
</evidence>
<evidence type="ECO:0000256" key="3">
    <source>
        <dbReference type="ARBA" id="ARBA00022729"/>
    </source>
</evidence>
<dbReference type="InterPro" id="IPR028082">
    <property type="entry name" value="Peripla_BP_I"/>
</dbReference>
<dbReference type="Proteomes" id="UP000199647">
    <property type="component" value="Unassembled WGS sequence"/>
</dbReference>
<feature type="chain" id="PRO_5011446203" evidence="4">
    <location>
        <begin position="37"/>
        <end position="356"/>
    </location>
</feature>
<evidence type="ECO:0000313" key="7">
    <source>
        <dbReference type="Proteomes" id="UP000199647"/>
    </source>
</evidence>
<evidence type="ECO:0000256" key="1">
    <source>
        <dbReference type="ARBA" id="ARBA00004196"/>
    </source>
</evidence>
<dbReference type="RefSeq" id="WP_177176725.1">
    <property type="nucleotide sequence ID" value="NZ_FOFG01000003.1"/>
</dbReference>
<dbReference type="SUPFAM" id="SSF53822">
    <property type="entry name" value="Periplasmic binding protein-like I"/>
    <property type="match status" value="1"/>
</dbReference>
<dbReference type="STRING" id="1855383.SAMN05216548_10331"/>
<dbReference type="PANTHER" id="PTHR46847">
    <property type="entry name" value="D-ALLOSE-BINDING PERIPLASMIC PROTEIN-RELATED"/>
    <property type="match status" value="1"/>
</dbReference>
<dbReference type="GO" id="GO:0030246">
    <property type="term" value="F:carbohydrate binding"/>
    <property type="evidence" value="ECO:0007669"/>
    <property type="project" value="UniProtKB-ARBA"/>
</dbReference>
<comment type="subcellular location">
    <subcellularLocation>
        <location evidence="1">Cell envelope</location>
    </subcellularLocation>
</comment>
<comment type="similarity">
    <text evidence="2">Belongs to the bacterial solute-binding protein 2 family.</text>
</comment>
<accession>A0A1H9E0Z8</accession>
<evidence type="ECO:0000256" key="2">
    <source>
        <dbReference type="ARBA" id="ARBA00007639"/>
    </source>
</evidence>
<sequence length="356" mass="37899">MTTKLNRFRLGLLSTAAVALTTAFLAAAGAVAPAHAEDACTPHKIDLGEGKSMMGGCGKLHIALLMAATNNTHLQSAIKGAKDAAAKIGATLDVFDPNWSATTQYNQAQNVITSGKYNAIVGEMNDGNQACKILTETAPAHNVLVAVANEPICDRAAEEGEKLWAPGTLNFVGGSQGRGPFRDWIMHIAKENPGPQKVAVVTGPDLNANTINTDLALKDVKAKFPDFDVVAVVRTDYTVVQGNSKTLPLFQAHPDLTVLISNYSDMTRGAVQAAKQAGVLNNGKLKIYDSGGNIWSFQAVKAGQIVSTRTLLPYTEMYESVIQLGDAWAGKPVPHTTPLEVNDITKDTVDKFKPQY</sequence>
<dbReference type="InterPro" id="IPR025997">
    <property type="entry name" value="SBP_2_dom"/>
</dbReference>
<dbReference type="Pfam" id="PF13407">
    <property type="entry name" value="Peripla_BP_4"/>
    <property type="match status" value="1"/>
</dbReference>
<organism evidence="6 7">
    <name type="scientific">Faunimonas pinastri</name>
    <dbReference type="NCBI Taxonomy" id="1855383"/>
    <lineage>
        <taxon>Bacteria</taxon>
        <taxon>Pseudomonadati</taxon>
        <taxon>Pseudomonadota</taxon>
        <taxon>Alphaproteobacteria</taxon>
        <taxon>Hyphomicrobiales</taxon>
        <taxon>Afifellaceae</taxon>
        <taxon>Faunimonas</taxon>
    </lineage>
</organism>
<protein>
    <submittedName>
        <fullName evidence="6">Ribose transport system substrate-binding protein</fullName>
    </submittedName>
</protein>
<feature type="signal peptide" evidence="4">
    <location>
        <begin position="1"/>
        <end position="36"/>
    </location>
</feature>
<gene>
    <name evidence="6" type="ORF">SAMN05216548_10331</name>
</gene>
<dbReference type="EMBL" id="FOFG01000003">
    <property type="protein sequence ID" value="SEQ19247.1"/>
    <property type="molecule type" value="Genomic_DNA"/>
</dbReference>
<dbReference type="Gene3D" id="3.40.50.2300">
    <property type="match status" value="2"/>
</dbReference>
<dbReference type="PANTHER" id="PTHR46847:SF1">
    <property type="entry name" value="D-ALLOSE-BINDING PERIPLASMIC PROTEIN-RELATED"/>
    <property type="match status" value="1"/>
</dbReference>
<proteinExistence type="inferred from homology"/>